<dbReference type="InterPro" id="IPR001254">
    <property type="entry name" value="Trypsin_dom"/>
</dbReference>
<dbReference type="SUPFAM" id="SSF50494">
    <property type="entry name" value="Trypsin-like serine proteases"/>
    <property type="match status" value="1"/>
</dbReference>
<keyword evidence="3" id="KW-0732">Signal</keyword>
<name>A0A399EBK9_9DEIN</name>
<evidence type="ECO:0000256" key="2">
    <source>
        <dbReference type="ARBA" id="ARBA00023157"/>
    </source>
</evidence>
<protein>
    <submittedName>
        <fullName evidence="5">Trypsin</fullName>
    </submittedName>
</protein>
<dbReference type="PANTHER" id="PTHR24276:SF98">
    <property type="entry name" value="FI18310P1-RELATED"/>
    <property type="match status" value="1"/>
</dbReference>
<sequence>MNRIVKLALLVGLALVAAACSRAVQDVGVTAQITNGELDGNRHPYVGLMVAQDAAGRPLWRCSGTLISPTLYLTAGHCTEAPAAHVEIWFDADVESGIPGNGYPFNGDVGGTPYTHPQYDPNAFFLYDLGVVVLDEPVVMSQYAALPKQDVLDRMARQRGRQDVTFTAVGYGLQRINPVFVEAERVRMLARPHLIQINGGIVGDFSLLLSNNHSTGGTCFGDSGGPNFIGDTNVVGGVTSFGLNGNCGGTGGVYRVDRKDDLDWLATFGVTP</sequence>
<evidence type="ECO:0000313" key="6">
    <source>
        <dbReference type="Proteomes" id="UP000265715"/>
    </source>
</evidence>
<keyword evidence="6" id="KW-1185">Reference proteome</keyword>
<dbReference type="PROSITE" id="PS50240">
    <property type="entry name" value="TRYPSIN_DOM"/>
    <property type="match status" value="1"/>
</dbReference>
<organism evidence="5 6">
    <name type="scientific">Calidithermus terrae</name>
    <dbReference type="NCBI Taxonomy" id="1408545"/>
    <lineage>
        <taxon>Bacteria</taxon>
        <taxon>Thermotogati</taxon>
        <taxon>Deinococcota</taxon>
        <taxon>Deinococci</taxon>
        <taxon>Thermales</taxon>
        <taxon>Thermaceae</taxon>
        <taxon>Calidithermus</taxon>
    </lineage>
</organism>
<dbReference type="InterPro" id="IPR050430">
    <property type="entry name" value="Peptidase_S1"/>
</dbReference>
<feature type="signal peptide" evidence="3">
    <location>
        <begin position="1"/>
        <end position="23"/>
    </location>
</feature>
<dbReference type="GO" id="GO:0006508">
    <property type="term" value="P:proteolysis"/>
    <property type="evidence" value="ECO:0007669"/>
    <property type="project" value="InterPro"/>
</dbReference>
<evidence type="ECO:0000259" key="4">
    <source>
        <dbReference type="PROSITE" id="PS50240"/>
    </source>
</evidence>
<feature type="domain" description="Peptidase S1" evidence="4">
    <location>
        <begin position="33"/>
        <end position="270"/>
    </location>
</feature>
<dbReference type="Gene3D" id="2.40.10.10">
    <property type="entry name" value="Trypsin-like serine proteases"/>
    <property type="match status" value="2"/>
</dbReference>
<dbReference type="PROSITE" id="PS00134">
    <property type="entry name" value="TRYPSIN_HIS"/>
    <property type="match status" value="1"/>
</dbReference>
<dbReference type="PANTHER" id="PTHR24276">
    <property type="entry name" value="POLYSERASE-RELATED"/>
    <property type="match status" value="1"/>
</dbReference>
<dbReference type="InterPro" id="IPR009003">
    <property type="entry name" value="Peptidase_S1_PA"/>
</dbReference>
<dbReference type="Pfam" id="PF00089">
    <property type="entry name" value="Trypsin"/>
    <property type="match status" value="1"/>
</dbReference>
<dbReference type="PROSITE" id="PS51257">
    <property type="entry name" value="PROKAR_LIPOPROTEIN"/>
    <property type="match status" value="1"/>
</dbReference>
<reference evidence="5 6" key="1">
    <citation type="submission" date="2018-08" db="EMBL/GenBank/DDBJ databases">
        <title>Meiothermus terrae DSM 26712 genome sequencing project.</title>
        <authorList>
            <person name="Da Costa M.S."/>
            <person name="Albuquerque L."/>
            <person name="Raposo P."/>
            <person name="Froufe H.J.C."/>
            <person name="Barroso C.S."/>
            <person name="Egas C."/>
        </authorList>
    </citation>
    <scope>NUCLEOTIDE SEQUENCE [LARGE SCALE GENOMIC DNA]</scope>
    <source>
        <strain evidence="5 6">DSM 26712</strain>
    </source>
</reference>
<evidence type="ECO:0000313" key="5">
    <source>
        <dbReference type="EMBL" id="RIH81196.1"/>
    </source>
</evidence>
<dbReference type="Proteomes" id="UP000265715">
    <property type="component" value="Unassembled WGS sequence"/>
</dbReference>
<comment type="similarity">
    <text evidence="1">Belongs to the peptidase S1 family.</text>
</comment>
<dbReference type="SMART" id="SM00020">
    <property type="entry name" value="Tryp_SPc"/>
    <property type="match status" value="1"/>
</dbReference>
<gene>
    <name evidence="5" type="ORF">Mterra_03320</name>
</gene>
<dbReference type="RefSeq" id="WP_218022959.1">
    <property type="nucleotide sequence ID" value="NZ_QXDL01000196.1"/>
</dbReference>
<evidence type="ECO:0000256" key="3">
    <source>
        <dbReference type="SAM" id="SignalP"/>
    </source>
</evidence>
<dbReference type="EMBL" id="QXDL01000196">
    <property type="protein sequence ID" value="RIH81196.1"/>
    <property type="molecule type" value="Genomic_DNA"/>
</dbReference>
<evidence type="ECO:0000256" key="1">
    <source>
        <dbReference type="ARBA" id="ARBA00007664"/>
    </source>
</evidence>
<dbReference type="AlphaFoldDB" id="A0A399EBK9"/>
<dbReference type="GO" id="GO:0004252">
    <property type="term" value="F:serine-type endopeptidase activity"/>
    <property type="evidence" value="ECO:0007669"/>
    <property type="project" value="InterPro"/>
</dbReference>
<proteinExistence type="inferred from homology"/>
<dbReference type="InterPro" id="IPR043504">
    <property type="entry name" value="Peptidase_S1_PA_chymotrypsin"/>
</dbReference>
<accession>A0A399EBK9</accession>
<dbReference type="InterPro" id="IPR018114">
    <property type="entry name" value="TRYPSIN_HIS"/>
</dbReference>
<dbReference type="PRINTS" id="PR00722">
    <property type="entry name" value="CHYMOTRYPSIN"/>
</dbReference>
<comment type="caution">
    <text evidence="5">The sequence shown here is derived from an EMBL/GenBank/DDBJ whole genome shotgun (WGS) entry which is preliminary data.</text>
</comment>
<dbReference type="InterPro" id="IPR001314">
    <property type="entry name" value="Peptidase_S1A"/>
</dbReference>
<keyword evidence="2" id="KW-1015">Disulfide bond</keyword>
<feature type="chain" id="PRO_5017309791" evidence="3">
    <location>
        <begin position="24"/>
        <end position="272"/>
    </location>
</feature>